<sequence>MATLLYEAKAGAIPAFCIFPVLFNRRFRKPW</sequence>
<keyword evidence="1" id="KW-0472">Membrane</keyword>
<evidence type="ECO:0000313" key="3">
    <source>
        <dbReference type="Proteomes" id="UP000220836"/>
    </source>
</evidence>
<keyword evidence="1" id="KW-0812">Transmembrane</keyword>
<name>A0A238KBV6_9RHOB</name>
<keyword evidence="1" id="KW-1133">Transmembrane helix</keyword>
<organism evidence="2 3">
    <name type="scientific">Pelagimonas varians</name>
    <dbReference type="NCBI Taxonomy" id="696760"/>
    <lineage>
        <taxon>Bacteria</taxon>
        <taxon>Pseudomonadati</taxon>
        <taxon>Pseudomonadota</taxon>
        <taxon>Alphaproteobacteria</taxon>
        <taxon>Rhodobacterales</taxon>
        <taxon>Roseobacteraceae</taxon>
        <taxon>Pelagimonas</taxon>
    </lineage>
</organism>
<evidence type="ECO:0000313" key="2">
    <source>
        <dbReference type="EMBL" id="SMX40295.1"/>
    </source>
</evidence>
<accession>A0A238KBV6</accession>
<protein>
    <submittedName>
        <fullName evidence="2">Uncharacterized protein</fullName>
    </submittedName>
</protein>
<feature type="transmembrane region" description="Helical" evidence="1">
    <location>
        <begin position="6"/>
        <end position="23"/>
    </location>
</feature>
<dbReference type="Proteomes" id="UP000220836">
    <property type="component" value="Unassembled WGS sequence"/>
</dbReference>
<dbReference type="EMBL" id="FXYH01000006">
    <property type="protein sequence ID" value="SMX40295.1"/>
    <property type="molecule type" value="Genomic_DNA"/>
</dbReference>
<reference evidence="2" key="1">
    <citation type="submission" date="2017-05" db="EMBL/GenBank/DDBJ databases">
        <authorList>
            <person name="Song R."/>
            <person name="Chenine A.L."/>
            <person name="Ruprecht R.M."/>
        </authorList>
    </citation>
    <scope>NUCLEOTIDE SEQUENCE [LARGE SCALE GENOMIC DNA]</scope>
    <source>
        <strain evidence="2">CECT 8663</strain>
    </source>
</reference>
<evidence type="ECO:0000256" key="1">
    <source>
        <dbReference type="SAM" id="Phobius"/>
    </source>
</evidence>
<proteinExistence type="predicted"/>
<keyword evidence="3" id="KW-1185">Reference proteome</keyword>
<dbReference type="AlphaFoldDB" id="A0A238KBV6"/>
<gene>
    <name evidence="2" type="ORF">PEV8663_01970</name>
</gene>